<name>A0A8H3KSE9_9GLOM</name>
<reference evidence="1" key="1">
    <citation type="submission" date="2019-10" db="EMBL/GenBank/DDBJ databases">
        <title>Conservation and host-specific expression of non-tandemly repeated heterogenous ribosome RNA gene in arbuscular mycorrhizal fungi.</title>
        <authorList>
            <person name="Maeda T."/>
            <person name="Kobayashi Y."/>
            <person name="Nakagawa T."/>
            <person name="Ezawa T."/>
            <person name="Yamaguchi K."/>
            <person name="Bino T."/>
            <person name="Nishimoto Y."/>
            <person name="Shigenobu S."/>
            <person name="Kawaguchi M."/>
        </authorList>
    </citation>
    <scope>NUCLEOTIDE SEQUENCE</scope>
    <source>
        <strain evidence="1">HR1</strain>
    </source>
</reference>
<gene>
    <name evidence="1" type="ORF">RCL2_000081300</name>
</gene>
<dbReference type="EMBL" id="BLAL01000005">
    <property type="protein sequence ID" value="GES73270.1"/>
    <property type="molecule type" value="Genomic_DNA"/>
</dbReference>
<accession>A0A8H3KSE9</accession>
<dbReference type="Proteomes" id="UP000615446">
    <property type="component" value="Unassembled WGS sequence"/>
</dbReference>
<proteinExistence type="predicted"/>
<protein>
    <submittedName>
        <fullName evidence="1">Uncharacterized protein</fullName>
    </submittedName>
</protein>
<dbReference type="AlphaFoldDB" id="A0A8H3KSE9"/>
<evidence type="ECO:0000313" key="1">
    <source>
        <dbReference type="EMBL" id="GES73270.1"/>
    </source>
</evidence>
<evidence type="ECO:0000313" key="2">
    <source>
        <dbReference type="Proteomes" id="UP000615446"/>
    </source>
</evidence>
<organism evidence="1 2">
    <name type="scientific">Rhizophagus clarus</name>
    <dbReference type="NCBI Taxonomy" id="94130"/>
    <lineage>
        <taxon>Eukaryota</taxon>
        <taxon>Fungi</taxon>
        <taxon>Fungi incertae sedis</taxon>
        <taxon>Mucoromycota</taxon>
        <taxon>Glomeromycotina</taxon>
        <taxon>Glomeromycetes</taxon>
        <taxon>Glomerales</taxon>
        <taxon>Glomeraceae</taxon>
        <taxon>Rhizophagus</taxon>
    </lineage>
</organism>
<sequence>MDMSSCYVKHLKYIYGGILSLYENNSEIIKILSAADKLQELAEKYFLEMDLIRWNKILYLFVLSYEEFLQRVSPYKKLLEKKHYDNIQNSCLNPSSGFQFEMGTSLGFGGSLVGIEATESLDAWILASDAWLGLWMLRNYRCAVYFHYSGTVKSFKSSIAFLECFMIQLPNNNEVHMLQFNKYLGKIVRICCDLI</sequence>
<comment type="caution">
    <text evidence="1">The sequence shown here is derived from an EMBL/GenBank/DDBJ whole genome shotgun (WGS) entry which is preliminary data.</text>
</comment>